<feature type="domain" description="THIF-type NAD/FAD binding fold" evidence="1">
    <location>
        <begin position="179"/>
        <end position="316"/>
    </location>
</feature>
<protein>
    <submittedName>
        <fullName evidence="2">UBA/THIF-type NAD/FAD binding domain-containing protein</fullName>
    </submittedName>
</protein>
<dbReference type="KEGG" id="rga:RGR602_PB00011"/>
<dbReference type="Gene3D" id="3.40.50.720">
    <property type="entry name" value="NAD(P)-binding Rossmann-like Domain"/>
    <property type="match status" value="1"/>
</dbReference>
<dbReference type="InterPro" id="IPR035985">
    <property type="entry name" value="Ubiquitin-activating_enz"/>
</dbReference>
<proteinExistence type="predicted"/>
<dbReference type="GO" id="GO:0016779">
    <property type="term" value="F:nucleotidyltransferase activity"/>
    <property type="evidence" value="ECO:0007669"/>
    <property type="project" value="TreeGrafter"/>
</dbReference>
<geneLocation type="plasmid" evidence="2 3">
    <name>pRgalR602b</name>
</geneLocation>
<dbReference type="GO" id="GO:0008641">
    <property type="term" value="F:ubiquitin-like modifier activating enzyme activity"/>
    <property type="evidence" value="ECO:0007669"/>
    <property type="project" value="InterPro"/>
</dbReference>
<accession>A0A0B4X644</accession>
<dbReference type="InterPro" id="IPR000594">
    <property type="entry name" value="ThiF_NAD_FAD-bd"/>
</dbReference>
<dbReference type="RefSeq" id="WP_040114094.1">
    <property type="nucleotide sequence ID" value="NZ_CP006879.1"/>
</dbReference>
<dbReference type="InterPro" id="IPR045886">
    <property type="entry name" value="ThiF/MoeB/HesA"/>
</dbReference>
<dbReference type="Proteomes" id="UP000031368">
    <property type="component" value="Plasmid pRgalR602b"/>
</dbReference>
<dbReference type="SUPFAM" id="SSF69572">
    <property type="entry name" value="Activating enzymes of the ubiquitin-like proteins"/>
    <property type="match status" value="1"/>
</dbReference>
<gene>
    <name evidence="2" type="ORF">RGR602_PB00011</name>
</gene>
<reference evidence="2 3" key="1">
    <citation type="submission" date="2013-11" db="EMBL/GenBank/DDBJ databases">
        <title>Complete genome sequence of Rhizobium gallicum bv. gallicum R602.</title>
        <authorList>
            <person name="Bustos P."/>
            <person name="Santamaria R.I."/>
            <person name="Lozano L."/>
            <person name="Acosta J.L."/>
            <person name="Ormeno-Orrillo E."/>
            <person name="Rogel M.A."/>
            <person name="Romero D."/>
            <person name="Cevallos M.A."/>
            <person name="Martinez-Romero E."/>
            <person name="Gonzalez V."/>
        </authorList>
    </citation>
    <scope>NUCLEOTIDE SEQUENCE [LARGE SCALE GENOMIC DNA]</scope>
    <source>
        <strain evidence="2 3">R602</strain>
        <plasmid evidence="2 3">pRgalR602b</plasmid>
    </source>
</reference>
<sequence>MTTHQHVKLTMSGKQHRRLHSHLFPGDGLEAAAVLLCRDAGLSDRKLMVIGLTLVPYDQCTRSPYLLVWPGQFIADAIDVAEDDRISIILLHSHPGGFREFSDLDNESDAEVIGSIFAGWSGDAAPGGHGSAIMMPDGEVIARVYDEQLNCRPVDMITVIGDDIRIWRSGCDSSEPTMAFGAGMTRELGKLHACIVGVSGTGSIVAEQLARMGFGKITLIDHDRIEAKNLNRILNSTLSDADSRACKVEMFAVAMARYRVNLDVVTIAETVASRQAVLAAATADIIFSCVDSSEGRHIVDRIAQAFMIPLIDMGVSIPTRTRSNGAPAIAEVIGRIDYIQPGGSTLGDRGVYTAASLRAEYLARVAPETYASELDAGYIKGAVEEAPSVIALNMRAASAAVLEFVARVFPFRHDGNATMARSIFALADGDEDHFSESDFSRSEILGVAMGAQEPLLGLPDLGV</sequence>
<dbReference type="AlphaFoldDB" id="A0A0B4X644"/>
<keyword evidence="2" id="KW-0614">Plasmid</keyword>
<evidence type="ECO:0000259" key="1">
    <source>
        <dbReference type="Pfam" id="PF00899"/>
    </source>
</evidence>
<dbReference type="EMBL" id="CP006879">
    <property type="protein sequence ID" value="AJD43554.1"/>
    <property type="molecule type" value="Genomic_DNA"/>
</dbReference>
<evidence type="ECO:0000313" key="2">
    <source>
        <dbReference type="EMBL" id="AJD43554.1"/>
    </source>
</evidence>
<organism evidence="2 3">
    <name type="scientific">Rhizobium gallicum bv. gallicum R602sp</name>
    <dbReference type="NCBI Taxonomy" id="1041138"/>
    <lineage>
        <taxon>Bacteria</taxon>
        <taxon>Pseudomonadati</taxon>
        <taxon>Pseudomonadota</taxon>
        <taxon>Alphaproteobacteria</taxon>
        <taxon>Hyphomicrobiales</taxon>
        <taxon>Rhizobiaceae</taxon>
        <taxon>Rhizobium/Agrobacterium group</taxon>
        <taxon>Rhizobium</taxon>
    </lineage>
</organism>
<dbReference type="Pfam" id="PF00899">
    <property type="entry name" value="ThiF"/>
    <property type="match status" value="1"/>
</dbReference>
<evidence type="ECO:0000313" key="3">
    <source>
        <dbReference type="Proteomes" id="UP000031368"/>
    </source>
</evidence>
<keyword evidence="3" id="KW-1185">Reference proteome</keyword>
<dbReference type="GO" id="GO:0005737">
    <property type="term" value="C:cytoplasm"/>
    <property type="evidence" value="ECO:0007669"/>
    <property type="project" value="TreeGrafter"/>
</dbReference>
<dbReference type="GO" id="GO:0004792">
    <property type="term" value="F:thiosulfate-cyanide sulfurtransferase activity"/>
    <property type="evidence" value="ECO:0007669"/>
    <property type="project" value="TreeGrafter"/>
</dbReference>
<dbReference type="HOGENOM" id="CLU_041781_0_0_5"/>
<dbReference type="PANTHER" id="PTHR10953:SF247">
    <property type="entry name" value="SLL6053 PROTEIN"/>
    <property type="match status" value="1"/>
</dbReference>
<name>A0A0B4X644_9HYPH</name>
<dbReference type="PANTHER" id="PTHR10953">
    <property type="entry name" value="UBIQUITIN-ACTIVATING ENZYME E1"/>
    <property type="match status" value="1"/>
</dbReference>